<protein>
    <submittedName>
        <fullName evidence="2">Uncharacterized protein</fullName>
    </submittedName>
</protein>
<dbReference type="RefSeq" id="WP_124729617.1">
    <property type="nucleotide sequence ID" value="NZ_CBCSKC010000022.1"/>
</dbReference>
<name>A0A3G8LRF8_9GAMM</name>
<dbReference type="Proteomes" id="UP000278035">
    <property type="component" value="Chromosome"/>
</dbReference>
<dbReference type="AlphaFoldDB" id="A0A3G8LRF8"/>
<keyword evidence="1" id="KW-1133">Transmembrane helix</keyword>
<keyword evidence="3" id="KW-1185">Reference proteome</keyword>
<dbReference type="KEGG" id="slj:EGC82_04055"/>
<keyword evidence="1" id="KW-0812">Transmembrane</keyword>
<keyword evidence="1" id="KW-0472">Membrane</keyword>
<gene>
    <name evidence="2" type="ORF">EGC82_04055</name>
</gene>
<evidence type="ECO:0000313" key="3">
    <source>
        <dbReference type="Proteomes" id="UP000278035"/>
    </source>
</evidence>
<evidence type="ECO:0000256" key="1">
    <source>
        <dbReference type="SAM" id="Phobius"/>
    </source>
</evidence>
<feature type="transmembrane region" description="Helical" evidence="1">
    <location>
        <begin position="12"/>
        <end position="30"/>
    </location>
</feature>
<organism evidence="2 3">
    <name type="scientific">Shewanella livingstonensis</name>
    <dbReference type="NCBI Taxonomy" id="150120"/>
    <lineage>
        <taxon>Bacteria</taxon>
        <taxon>Pseudomonadati</taxon>
        <taxon>Pseudomonadota</taxon>
        <taxon>Gammaproteobacteria</taxon>
        <taxon>Alteromonadales</taxon>
        <taxon>Shewanellaceae</taxon>
        <taxon>Shewanella</taxon>
    </lineage>
</organism>
<proteinExistence type="predicted"/>
<feature type="transmembrane region" description="Helical" evidence="1">
    <location>
        <begin position="50"/>
        <end position="75"/>
    </location>
</feature>
<dbReference type="EMBL" id="CP034015">
    <property type="protein sequence ID" value="AZG72007.1"/>
    <property type="molecule type" value="Genomic_DNA"/>
</dbReference>
<reference evidence="3" key="1">
    <citation type="submission" date="2018-11" db="EMBL/GenBank/DDBJ databases">
        <title>Shewanella sp. M2.</title>
        <authorList>
            <person name="Hwang Y.J."/>
            <person name="Hwang C.Y."/>
        </authorList>
    </citation>
    <scope>NUCLEOTIDE SEQUENCE [LARGE SCALE GENOMIC DNA]</scope>
    <source>
        <strain evidence="3">LMG 19866</strain>
    </source>
</reference>
<accession>A0A3G8LRF8</accession>
<evidence type="ECO:0000313" key="2">
    <source>
        <dbReference type="EMBL" id="AZG72007.1"/>
    </source>
</evidence>
<sequence>MKSSNDLFKYTIYSIGAGLASFIFVLLLNITGQYFGFKQNENVPIDEIGYINVILFLITIAIEAAAAYGLVFSLIHKVFRFK</sequence>